<dbReference type="Proteomes" id="UP000324222">
    <property type="component" value="Unassembled WGS sequence"/>
</dbReference>
<dbReference type="AlphaFoldDB" id="A0A5B7GWI0"/>
<sequence length="73" mass="8079">MFPWGKDGQNEEVRIVQSHARFLAERSSAVNVSVAHSVLPISPAVKVVSVDHSVLPLYSSTWRDKVFSQSVTN</sequence>
<organism evidence="1 2">
    <name type="scientific">Portunus trituberculatus</name>
    <name type="common">Swimming crab</name>
    <name type="synonym">Neptunus trituberculatus</name>
    <dbReference type="NCBI Taxonomy" id="210409"/>
    <lineage>
        <taxon>Eukaryota</taxon>
        <taxon>Metazoa</taxon>
        <taxon>Ecdysozoa</taxon>
        <taxon>Arthropoda</taxon>
        <taxon>Crustacea</taxon>
        <taxon>Multicrustacea</taxon>
        <taxon>Malacostraca</taxon>
        <taxon>Eumalacostraca</taxon>
        <taxon>Eucarida</taxon>
        <taxon>Decapoda</taxon>
        <taxon>Pleocyemata</taxon>
        <taxon>Brachyura</taxon>
        <taxon>Eubrachyura</taxon>
        <taxon>Portunoidea</taxon>
        <taxon>Portunidae</taxon>
        <taxon>Portuninae</taxon>
        <taxon>Portunus</taxon>
    </lineage>
</organism>
<keyword evidence="2" id="KW-1185">Reference proteome</keyword>
<accession>A0A5B7GWI0</accession>
<protein>
    <submittedName>
        <fullName evidence="1">Uncharacterized protein</fullName>
    </submittedName>
</protein>
<reference evidence="1 2" key="1">
    <citation type="submission" date="2019-05" db="EMBL/GenBank/DDBJ databases">
        <title>Another draft genome of Portunus trituberculatus and its Hox gene families provides insights of decapod evolution.</title>
        <authorList>
            <person name="Jeong J.-H."/>
            <person name="Song I."/>
            <person name="Kim S."/>
            <person name="Choi T."/>
            <person name="Kim D."/>
            <person name="Ryu S."/>
            <person name="Kim W."/>
        </authorList>
    </citation>
    <scope>NUCLEOTIDE SEQUENCE [LARGE SCALE GENOMIC DNA]</scope>
    <source>
        <tissue evidence="1">Muscle</tissue>
    </source>
</reference>
<evidence type="ECO:0000313" key="1">
    <source>
        <dbReference type="EMBL" id="MPC61258.1"/>
    </source>
</evidence>
<gene>
    <name evidence="1" type="ORF">E2C01_055326</name>
</gene>
<evidence type="ECO:0000313" key="2">
    <source>
        <dbReference type="Proteomes" id="UP000324222"/>
    </source>
</evidence>
<proteinExistence type="predicted"/>
<dbReference type="EMBL" id="VSRR010018347">
    <property type="protein sequence ID" value="MPC61258.1"/>
    <property type="molecule type" value="Genomic_DNA"/>
</dbReference>
<comment type="caution">
    <text evidence="1">The sequence shown here is derived from an EMBL/GenBank/DDBJ whole genome shotgun (WGS) entry which is preliminary data.</text>
</comment>
<name>A0A5B7GWI0_PORTR</name>